<dbReference type="PRINTS" id="PR01764">
    <property type="entry name" value="MAPKPHPHTASE"/>
</dbReference>
<dbReference type="PROSITE" id="PS50056">
    <property type="entry name" value="TYR_PHOSPHATASE_2"/>
    <property type="match status" value="1"/>
</dbReference>
<evidence type="ECO:0000256" key="2">
    <source>
        <dbReference type="ARBA" id="ARBA00022801"/>
    </source>
</evidence>
<dbReference type="PANTHER" id="PTHR10159:SF531">
    <property type="entry name" value="DUAL SPECIFICITY PHOSPHATASE 8"/>
    <property type="match status" value="1"/>
</dbReference>
<dbReference type="InterPro" id="IPR008343">
    <property type="entry name" value="MKP"/>
</dbReference>
<feature type="region of interest" description="Disordered" evidence="4">
    <location>
        <begin position="550"/>
        <end position="618"/>
    </location>
</feature>
<dbReference type="AlphaFoldDB" id="A0AAV7PU12"/>
<evidence type="ECO:0000259" key="6">
    <source>
        <dbReference type="PROSITE" id="PS50056"/>
    </source>
</evidence>
<dbReference type="SUPFAM" id="SSF52821">
    <property type="entry name" value="Rhodanese/Cell cycle control phosphatase"/>
    <property type="match status" value="1"/>
</dbReference>
<dbReference type="GO" id="GO:0005634">
    <property type="term" value="C:nucleus"/>
    <property type="evidence" value="ECO:0007669"/>
    <property type="project" value="TreeGrafter"/>
</dbReference>
<dbReference type="SUPFAM" id="SSF52799">
    <property type="entry name" value="(Phosphotyrosine protein) phosphatases II"/>
    <property type="match status" value="1"/>
</dbReference>
<keyword evidence="3" id="KW-0904">Protein phosphatase</keyword>
<dbReference type="CDD" id="cd14568">
    <property type="entry name" value="DSP_MKP_classIII"/>
    <property type="match status" value="1"/>
</dbReference>
<dbReference type="Proteomes" id="UP001066276">
    <property type="component" value="Chromosome 7"/>
</dbReference>
<dbReference type="InterPro" id="IPR001763">
    <property type="entry name" value="Rhodanese-like_dom"/>
</dbReference>
<dbReference type="SMART" id="SM00195">
    <property type="entry name" value="DSPc"/>
    <property type="match status" value="1"/>
</dbReference>
<dbReference type="GO" id="GO:0033550">
    <property type="term" value="F:MAP kinase tyrosine phosphatase activity"/>
    <property type="evidence" value="ECO:0007669"/>
    <property type="project" value="TreeGrafter"/>
</dbReference>
<dbReference type="Gene3D" id="3.90.190.10">
    <property type="entry name" value="Protein tyrosine phosphatase superfamily"/>
    <property type="match status" value="1"/>
</dbReference>
<dbReference type="GO" id="GO:0005737">
    <property type="term" value="C:cytoplasm"/>
    <property type="evidence" value="ECO:0007669"/>
    <property type="project" value="TreeGrafter"/>
</dbReference>
<feature type="domain" description="Tyrosine specific protein phosphatases" evidence="6">
    <location>
        <begin position="308"/>
        <end position="362"/>
    </location>
</feature>
<evidence type="ECO:0000313" key="9">
    <source>
        <dbReference type="Proteomes" id="UP001066276"/>
    </source>
</evidence>
<accession>A0AAV7PU12</accession>
<evidence type="ECO:0000256" key="3">
    <source>
        <dbReference type="ARBA" id="ARBA00022912"/>
    </source>
</evidence>
<evidence type="ECO:0008006" key="10">
    <source>
        <dbReference type="Google" id="ProtNLM"/>
    </source>
</evidence>
<dbReference type="PROSITE" id="PS50054">
    <property type="entry name" value="TYR_PHOSPHATASE_DUAL"/>
    <property type="match status" value="1"/>
</dbReference>
<feature type="domain" description="Rhodanese" evidence="7">
    <location>
        <begin position="111"/>
        <end position="217"/>
    </location>
</feature>
<dbReference type="SMART" id="SM00450">
    <property type="entry name" value="RHOD"/>
    <property type="match status" value="1"/>
</dbReference>
<keyword evidence="9" id="KW-1185">Reference proteome</keyword>
<dbReference type="GO" id="GO:0008330">
    <property type="term" value="F:protein tyrosine/threonine phosphatase activity"/>
    <property type="evidence" value="ECO:0007669"/>
    <property type="project" value="TreeGrafter"/>
</dbReference>
<dbReference type="InterPro" id="IPR000340">
    <property type="entry name" value="Dual-sp_phosphatase_cat-dom"/>
</dbReference>
<dbReference type="CDD" id="cd01446">
    <property type="entry name" value="DSP_MapKP"/>
    <property type="match status" value="1"/>
</dbReference>
<feature type="region of interest" description="Disordered" evidence="4">
    <location>
        <begin position="379"/>
        <end position="400"/>
    </location>
</feature>
<name>A0AAV7PU12_PLEWA</name>
<dbReference type="InterPro" id="IPR016130">
    <property type="entry name" value="Tyr_Pase_AS"/>
</dbReference>
<dbReference type="InterPro" id="IPR036873">
    <property type="entry name" value="Rhodanese-like_dom_sf"/>
</dbReference>
<feature type="compositionally biased region" description="Low complexity" evidence="4">
    <location>
        <begin position="381"/>
        <end position="390"/>
    </location>
</feature>
<keyword evidence="2" id="KW-0378">Hydrolase</keyword>
<gene>
    <name evidence="8" type="ORF">NDU88_010120</name>
</gene>
<dbReference type="InterPro" id="IPR020422">
    <property type="entry name" value="TYR_PHOSPHATASE_DUAL_dom"/>
</dbReference>
<evidence type="ECO:0000256" key="1">
    <source>
        <dbReference type="ARBA" id="ARBA00008601"/>
    </source>
</evidence>
<evidence type="ECO:0000256" key="4">
    <source>
        <dbReference type="SAM" id="MobiDB-lite"/>
    </source>
</evidence>
<comment type="similarity">
    <text evidence="1">Belongs to the protein-tyrosine phosphatase family. Non-receptor class dual specificity subfamily.</text>
</comment>
<dbReference type="GO" id="GO:0017017">
    <property type="term" value="F:MAP kinase tyrosine/serine/threonine phosphatase activity"/>
    <property type="evidence" value="ECO:0007669"/>
    <property type="project" value="InterPro"/>
</dbReference>
<evidence type="ECO:0000259" key="5">
    <source>
        <dbReference type="PROSITE" id="PS50054"/>
    </source>
</evidence>
<dbReference type="GO" id="GO:0043409">
    <property type="term" value="P:negative regulation of MAPK cascade"/>
    <property type="evidence" value="ECO:0007669"/>
    <property type="project" value="TreeGrafter"/>
</dbReference>
<organism evidence="8 9">
    <name type="scientific">Pleurodeles waltl</name>
    <name type="common">Iberian ribbed newt</name>
    <dbReference type="NCBI Taxonomy" id="8319"/>
    <lineage>
        <taxon>Eukaryota</taxon>
        <taxon>Metazoa</taxon>
        <taxon>Chordata</taxon>
        <taxon>Craniata</taxon>
        <taxon>Vertebrata</taxon>
        <taxon>Euteleostomi</taxon>
        <taxon>Amphibia</taxon>
        <taxon>Batrachia</taxon>
        <taxon>Caudata</taxon>
        <taxon>Salamandroidea</taxon>
        <taxon>Salamandridae</taxon>
        <taxon>Pleurodelinae</taxon>
        <taxon>Pleurodeles</taxon>
    </lineage>
</organism>
<evidence type="ECO:0000313" key="8">
    <source>
        <dbReference type="EMBL" id="KAJ1131787.1"/>
    </source>
</evidence>
<dbReference type="Pfam" id="PF00581">
    <property type="entry name" value="Rhodanese"/>
    <property type="match status" value="1"/>
</dbReference>
<dbReference type="PROSITE" id="PS50206">
    <property type="entry name" value="RHODANESE_3"/>
    <property type="match status" value="1"/>
</dbReference>
<feature type="domain" description="Tyrosine-protein phosphatase" evidence="5">
    <location>
        <begin position="239"/>
        <end position="381"/>
    </location>
</feature>
<protein>
    <recommendedName>
        <fullName evidence="10">Dual specificity protein phosphatase 8</fullName>
    </recommendedName>
</protein>
<dbReference type="PANTHER" id="PTHR10159">
    <property type="entry name" value="DUAL SPECIFICITY PROTEIN PHOSPHATASE"/>
    <property type="match status" value="1"/>
</dbReference>
<dbReference type="Gene3D" id="3.40.250.10">
    <property type="entry name" value="Rhodanese-like domain"/>
    <property type="match status" value="1"/>
</dbReference>
<proteinExistence type="inferred from homology"/>
<evidence type="ECO:0000259" key="7">
    <source>
        <dbReference type="PROSITE" id="PS50206"/>
    </source>
</evidence>
<sequence length="618" mass="67302">MVRGARTEMVHAARAEMEHVKMVHAARTGMVRAKDGARCTNRDGARAVASASLAVPSAGQSSLCHPLDCAHPVSTVQQNLRGLAHRGRMGGDRKPPRAIGAHQLAGILRQDSESVLVIDCRTSGEYNNLHVTGSVNLCGSRLARKRLVKELLLLPMSPKVDLSCERPVVVYDQDTQHLEAGQFLSLVLGKLEKNYSSVSLLEGGFAGFSSQFPGLCEGRTSSLLQSSISQPCLSTSAVSITRVLPHLYLGSQSDALDQEVITRNGITHLLNISCSCPKPSFVPDSHFLRIPINDSYSDRILPWLQPATEFIDKAELVNGKVLVHCLAGISRSAAIAIAYIMSTMGLPLDDAYRFVKEKRPTISPNFNFLGQLLEHEMSLASHPSGRPSRPSHTDSLADRRRTKHCCAQEPCMAQNQPCPSTFSATQDSLLDVEVALDAGELESQAEEATQKAESNSADLENRFATLGISSDRCWDSGTMKRSFSLDIKSVYSPAPSSPVRRLTSPLLPAESQPDQATAHPPKPLKIWNRIFGFGFNFLYFFSEDEETKDKLAQESSSGGINDGPKSPKRPSSHGVGQHYREECPQQPFTLGRPSCRAKGLNQENGNFVQSRAVSPVPV</sequence>
<feature type="compositionally biased region" description="Polar residues" evidence="4">
    <location>
        <begin position="601"/>
        <end position="612"/>
    </location>
</feature>
<dbReference type="InterPro" id="IPR029021">
    <property type="entry name" value="Prot-tyrosine_phosphatase-like"/>
</dbReference>
<dbReference type="PROSITE" id="PS00383">
    <property type="entry name" value="TYR_PHOSPHATASE_1"/>
    <property type="match status" value="1"/>
</dbReference>
<comment type="caution">
    <text evidence="8">The sequence shown here is derived from an EMBL/GenBank/DDBJ whole genome shotgun (WGS) entry which is preliminary data.</text>
</comment>
<dbReference type="Pfam" id="PF00782">
    <property type="entry name" value="DSPc"/>
    <property type="match status" value="1"/>
</dbReference>
<dbReference type="EMBL" id="JANPWB010000011">
    <property type="protein sequence ID" value="KAJ1131787.1"/>
    <property type="molecule type" value="Genomic_DNA"/>
</dbReference>
<dbReference type="InterPro" id="IPR000387">
    <property type="entry name" value="Tyr_Pase_dom"/>
</dbReference>
<reference evidence="8" key="1">
    <citation type="journal article" date="2022" name="bioRxiv">
        <title>Sequencing and chromosome-scale assembly of the giantPleurodeles waltlgenome.</title>
        <authorList>
            <person name="Brown T."/>
            <person name="Elewa A."/>
            <person name="Iarovenko S."/>
            <person name="Subramanian E."/>
            <person name="Araus A.J."/>
            <person name="Petzold A."/>
            <person name="Susuki M."/>
            <person name="Suzuki K.-i.T."/>
            <person name="Hayashi T."/>
            <person name="Toyoda A."/>
            <person name="Oliveira C."/>
            <person name="Osipova E."/>
            <person name="Leigh N.D."/>
            <person name="Simon A."/>
            <person name="Yun M.H."/>
        </authorList>
    </citation>
    <scope>NUCLEOTIDE SEQUENCE</scope>
    <source>
        <strain evidence="8">20211129_DDA</strain>
        <tissue evidence="8">Liver</tissue>
    </source>
</reference>